<dbReference type="AlphaFoldDB" id="K1QRQ4"/>
<dbReference type="InParanoid" id="K1QRQ4"/>
<reference evidence="1" key="1">
    <citation type="journal article" date="2012" name="Nature">
        <title>The oyster genome reveals stress adaptation and complexity of shell formation.</title>
        <authorList>
            <person name="Zhang G."/>
            <person name="Fang X."/>
            <person name="Guo X."/>
            <person name="Li L."/>
            <person name="Luo R."/>
            <person name="Xu F."/>
            <person name="Yang P."/>
            <person name="Zhang L."/>
            <person name="Wang X."/>
            <person name="Qi H."/>
            <person name="Xiong Z."/>
            <person name="Que H."/>
            <person name="Xie Y."/>
            <person name="Holland P.W."/>
            <person name="Paps J."/>
            <person name="Zhu Y."/>
            <person name="Wu F."/>
            <person name="Chen Y."/>
            <person name="Wang J."/>
            <person name="Peng C."/>
            <person name="Meng J."/>
            <person name="Yang L."/>
            <person name="Liu J."/>
            <person name="Wen B."/>
            <person name="Zhang N."/>
            <person name="Huang Z."/>
            <person name="Zhu Q."/>
            <person name="Feng Y."/>
            <person name="Mount A."/>
            <person name="Hedgecock D."/>
            <person name="Xu Z."/>
            <person name="Liu Y."/>
            <person name="Domazet-Loso T."/>
            <person name="Du Y."/>
            <person name="Sun X."/>
            <person name="Zhang S."/>
            <person name="Liu B."/>
            <person name="Cheng P."/>
            <person name="Jiang X."/>
            <person name="Li J."/>
            <person name="Fan D."/>
            <person name="Wang W."/>
            <person name="Fu W."/>
            <person name="Wang T."/>
            <person name="Wang B."/>
            <person name="Zhang J."/>
            <person name="Peng Z."/>
            <person name="Li Y."/>
            <person name="Li N."/>
            <person name="Wang J."/>
            <person name="Chen M."/>
            <person name="He Y."/>
            <person name="Tan F."/>
            <person name="Song X."/>
            <person name="Zheng Q."/>
            <person name="Huang R."/>
            <person name="Yang H."/>
            <person name="Du X."/>
            <person name="Chen L."/>
            <person name="Yang M."/>
            <person name="Gaffney P.M."/>
            <person name="Wang S."/>
            <person name="Luo L."/>
            <person name="She Z."/>
            <person name="Ming Y."/>
            <person name="Huang W."/>
            <person name="Zhang S."/>
            <person name="Huang B."/>
            <person name="Zhang Y."/>
            <person name="Qu T."/>
            <person name="Ni P."/>
            <person name="Miao G."/>
            <person name="Wang J."/>
            <person name="Wang Q."/>
            <person name="Steinberg C.E."/>
            <person name="Wang H."/>
            <person name="Li N."/>
            <person name="Qian L."/>
            <person name="Zhang G."/>
            <person name="Li Y."/>
            <person name="Yang H."/>
            <person name="Liu X."/>
            <person name="Wang J."/>
            <person name="Yin Y."/>
            <person name="Wang J."/>
        </authorList>
    </citation>
    <scope>NUCLEOTIDE SEQUENCE [LARGE SCALE GENOMIC DNA]</scope>
    <source>
        <strain evidence="1">05x7-T-G4-1.051#20</strain>
    </source>
</reference>
<protein>
    <submittedName>
        <fullName evidence="1">Uncharacterized protein</fullName>
    </submittedName>
</protein>
<organism evidence="1">
    <name type="scientific">Magallana gigas</name>
    <name type="common">Pacific oyster</name>
    <name type="synonym">Crassostrea gigas</name>
    <dbReference type="NCBI Taxonomy" id="29159"/>
    <lineage>
        <taxon>Eukaryota</taxon>
        <taxon>Metazoa</taxon>
        <taxon>Spiralia</taxon>
        <taxon>Lophotrochozoa</taxon>
        <taxon>Mollusca</taxon>
        <taxon>Bivalvia</taxon>
        <taxon>Autobranchia</taxon>
        <taxon>Pteriomorphia</taxon>
        <taxon>Ostreida</taxon>
        <taxon>Ostreoidea</taxon>
        <taxon>Ostreidae</taxon>
        <taxon>Magallana</taxon>
    </lineage>
</organism>
<dbReference type="EMBL" id="JH816755">
    <property type="protein sequence ID" value="EKC31535.1"/>
    <property type="molecule type" value="Genomic_DNA"/>
</dbReference>
<gene>
    <name evidence="1" type="ORF">CGI_10027646</name>
</gene>
<accession>K1QRQ4</accession>
<proteinExistence type="predicted"/>
<evidence type="ECO:0000313" key="1">
    <source>
        <dbReference type="EMBL" id="EKC31535.1"/>
    </source>
</evidence>
<sequence length="86" mass="9850">MLKYYVINLKFKVKTQEHQILNLKTRSMENNVVINGIKEESIEGSNTEAPAQTLKAVFMTELEMCEADVDNLQIAALYRMGDKNIQ</sequence>
<dbReference type="HOGENOM" id="CLU_2500106_0_0_1"/>
<name>K1QRQ4_MAGGI</name>